<dbReference type="EMBL" id="KL250524">
    <property type="protein sequence ID" value="KGB32953.1"/>
    <property type="molecule type" value="Genomic_DNA"/>
</dbReference>
<protein>
    <submittedName>
        <fullName evidence="2">Uncharacterized protein</fullName>
    </submittedName>
</protein>
<accession>A0A095BVF8</accession>
<evidence type="ECO:0000313" key="2">
    <source>
        <dbReference type="EMBL" id="KGB32953.1"/>
    </source>
</evidence>
<feature type="compositionally biased region" description="Polar residues" evidence="1">
    <location>
        <begin position="144"/>
        <end position="155"/>
    </location>
</feature>
<dbReference type="RefSeq" id="XP_012792721.2">
    <property type="nucleotide sequence ID" value="XM_012937267.3"/>
</dbReference>
<proteinExistence type="predicted"/>
<dbReference type="KEGG" id="shx:MS3_00007636"/>
<organism evidence="2">
    <name type="scientific">Schistosoma haematobium</name>
    <name type="common">Blood fluke</name>
    <dbReference type="NCBI Taxonomy" id="6185"/>
    <lineage>
        <taxon>Eukaryota</taxon>
        <taxon>Metazoa</taxon>
        <taxon>Spiralia</taxon>
        <taxon>Lophotrochozoa</taxon>
        <taxon>Platyhelminthes</taxon>
        <taxon>Trematoda</taxon>
        <taxon>Digenea</taxon>
        <taxon>Strigeidida</taxon>
        <taxon>Schistosomatoidea</taxon>
        <taxon>Schistosomatidae</taxon>
        <taxon>Schistosoma</taxon>
    </lineage>
</organism>
<gene>
    <name evidence="2" type="ORF">MS3_01099</name>
</gene>
<sequence>MSSIAVQTEETANETIVDSSICNVLFTQILSILDDEQNKFYYDISESYIDFPHKLTTNTGDGCNTNGIFEAQETYPDDGTAEIQVNNGNTEEMTIAELERSLQISESRLRTNLNELNKITSALSSTSNSSTSSTEHIKEWLNSTEGHHNNSTLNSPGVELVGSENRNNSVTDFEMDGI</sequence>
<evidence type="ECO:0000256" key="1">
    <source>
        <dbReference type="SAM" id="MobiDB-lite"/>
    </source>
</evidence>
<name>A0A095BVF8_SCHHA</name>
<feature type="region of interest" description="Disordered" evidence="1">
    <location>
        <begin position="144"/>
        <end position="178"/>
    </location>
</feature>
<reference evidence="2" key="1">
    <citation type="journal article" date="2012" name="Nat. Genet.">
        <title>Whole-genome sequence of Schistosoma haematobium.</title>
        <authorList>
            <person name="Young N.D."/>
            <person name="Jex A.R."/>
            <person name="Li B."/>
            <person name="Liu S."/>
            <person name="Yang L."/>
            <person name="Xiong Z."/>
            <person name="Li Y."/>
            <person name="Cantacessi C."/>
            <person name="Hall R.S."/>
            <person name="Xu X."/>
            <person name="Chen F."/>
            <person name="Wu X."/>
            <person name="Zerlotini A."/>
            <person name="Oliveira G."/>
            <person name="Hofmann A."/>
            <person name="Zhang G."/>
            <person name="Fang X."/>
            <person name="Kang Y."/>
            <person name="Campbell B.E."/>
            <person name="Loukas A."/>
            <person name="Ranganathan S."/>
            <person name="Rollinson D."/>
            <person name="Rinaldi G."/>
            <person name="Brindley P.J."/>
            <person name="Yang H."/>
            <person name="Wang J."/>
            <person name="Wang J."/>
            <person name="Gasser R.B."/>
        </authorList>
    </citation>
    <scope>NUCLEOTIDE SEQUENCE [LARGE SCALE GENOMIC DNA]</scope>
</reference>
<dbReference type="AlphaFoldDB" id="A0A095BVF8"/>